<feature type="region of interest" description="Disordered" evidence="1">
    <location>
        <begin position="55"/>
        <end position="99"/>
    </location>
</feature>
<evidence type="ECO:0000256" key="1">
    <source>
        <dbReference type="SAM" id="MobiDB-lite"/>
    </source>
</evidence>
<accession>A0AAD6PSD1</accession>
<organism evidence="2 3">
    <name type="scientific">Populus alba x Populus x berolinensis</name>
    <dbReference type="NCBI Taxonomy" id="444605"/>
    <lineage>
        <taxon>Eukaryota</taxon>
        <taxon>Viridiplantae</taxon>
        <taxon>Streptophyta</taxon>
        <taxon>Embryophyta</taxon>
        <taxon>Tracheophyta</taxon>
        <taxon>Spermatophyta</taxon>
        <taxon>Magnoliopsida</taxon>
        <taxon>eudicotyledons</taxon>
        <taxon>Gunneridae</taxon>
        <taxon>Pentapetalae</taxon>
        <taxon>rosids</taxon>
        <taxon>fabids</taxon>
        <taxon>Malpighiales</taxon>
        <taxon>Salicaceae</taxon>
        <taxon>Saliceae</taxon>
        <taxon>Populus</taxon>
    </lineage>
</organism>
<sequence length="216" mass="25079">MQDRKFPIYFDDGFDSGEGKRSVLSNFFYLFPSSFLIYWGKKENREGKKNGEATISRLQKKNNPKDSGATPGNKRKQPPRHRPRSKQVQFRTLQRSRDTVDPEQNVRLFLALTITEQNVPCKHRMVWKLKSEASAHIKEHYENSYENIFSAKHLLSLAFSNSSCIRSSRSPYVDNRENIIELQCLSYGGISSNLIIKTSTERYCQSTIRMFPSISR</sequence>
<evidence type="ECO:0000313" key="2">
    <source>
        <dbReference type="EMBL" id="KAJ6959443.1"/>
    </source>
</evidence>
<name>A0AAD6PSD1_9ROSI</name>
<proteinExistence type="predicted"/>
<comment type="caution">
    <text evidence="2">The sequence shown here is derived from an EMBL/GenBank/DDBJ whole genome shotgun (WGS) entry which is preliminary data.</text>
</comment>
<gene>
    <name evidence="2" type="ORF">NC653_037703</name>
</gene>
<evidence type="ECO:0000313" key="3">
    <source>
        <dbReference type="Proteomes" id="UP001164929"/>
    </source>
</evidence>
<dbReference type="EMBL" id="JAQIZT010000017">
    <property type="protein sequence ID" value="KAJ6959443.1"/>
    <property type="molecule type" value="Genomic_DNA"/>
</dbReference>
<dbReference type="Proteomes" id="UP001164929">
    <property type="component" value="Chromosome 17"/>
</dbReference>
<dbReference type="AlphaFoldDB" id="A0AAD6PSD1"/>
<feature type="compositionally biased region" description="Basic residues" evidence="1">
    <location>
        <begin position="73"/>
        <end position="85"/>
    </location>
</feature>
<keyword evidence="3" id="KW-1185">Reference proteome</keyword>
<reference evidence="2" key="1">
    <citation type="journal article" date="2023" name="Mol. Ecol. Resour.">
        <title>Chromosome-level genome assembly of a triploid poplar Populus alba 'Berolinensis'.</title>
        <authorList>
            <person name="Chen S."/>
            <person name="Yu Y."/>
            <person name="Wang X."/>
            <person name="Wang S."/>
            <person name="Zhang T."/>
            <person name="Zhou Y."/>
            <person name="He R."/>
            <person name="Meng N."/>
            <person name="Wang Y."/>
            <person name="Liu W."/>
            <person name="Liu Z."/>
            <person name="Liu J."/>
            <person name="Guo Q."/>
            <person name="Huang H."/>
            <person name="Sederoff R.R."/>
            <person name="Wang G."/>
            <person name="Qu G."/>
            <person name="Chen S."/>
        </authorList>
    </citation>
    <scope>NUCLEOTIDE SEQUENCE</scope>
    <source>
        <strain evidence="2">SC-2020</strain>
    </source>
</reference>
<protein>
    <submittedName>
        <fullName evidence="2">Uncharacterized protein</fullName>
    </submittedName>
</protein>